<gene>
    <name evidence="1" type="ORF">RN001_005645</name>
</gene>
<organism evidence="1 2">
    <name type="scientific">Aquatica leii</name>
    <dbReference type="NCBI Taxonomy" id="1421715"/>
    <lineage>
        <taxon>Eukaryota</taxon>
        <taxon>Metazoa</taxon>
        <taxon>Ecdysozoa</taxon>
        <taxon>Arthropoda</taxon>
        <taxon>Hexapoda</taxon>
        <taxon>Insecta</taxon>
        <taxon>Pterygota</taxon>
        <taxon>Neoptera</taxon>
        <taxon>Endopterygota</taxon>
        <taxon>Coleoptera</taxon>
        <taxon>Polyphaga</taxon>
        <taxon>Elateriformia</taxon>
        <taxon>Elateroidea</taxon>
        <taxon>Lampyridae</taxon>
        <taxon>Luciolinae</taxon>
        <taxon>Aquatica</taxon>
    </lineage>
</organism>
<dbReference type="Proteomes" id="UP001353858">
    <property type="component" value="Unassembled WGS sequence"/>
</dbReference>
<evidence type="ECO:0000313" key="1">
    <source>
        <dbReference type="EMBL" id="KAK4882326.1"/>
    </source>
</evidence>
<name>A0AAN7PHB1_9COLE</name>
<dbReference type="PANTHER" id="PTHR33480">
    <property type="entry name" value="SET DOMAIN-CONTAINING PROTEIN-RELATED"/>
    <property type="match status" value="1"/>
</dbReference>
<comment type="caution">
    <text evidence="1">The sequence shown here is derived from an EMBL/GenBank/DDBJ whole genome shotgun (WGS) entry which is preliminary data.</text>
</comment>
<reference evidence="2" key="1">
    <citation type="submission" date="2023-01" db="EMBL/GenBank/DDBJ databases">
        <title>Key to firefly adult light organ development and bioluminescence: homeobox transcription factors regulate luciferase expression and transportation to peroxisome.</title>
        <authorList>
            <person name="Fu X."/>
        </authorList>
    </citation>
    <scope>NUCLEOTIDE SEQUENCE [LARGE SCALE GENOMIC DNA]</scope>
</reference>
<dbReference type="PANTHER" id="PTHR33480:SF1">
    <property type="entry name" value="TYR RECOMBINASE DOMAIN-CONTAINING PROTEIN"/>
    <property type="match status" value="1"/>
</dbReference>
<dbReference type="EMBL" id="JARPUR010000002">
    <property type="protein sequence ID" value="KAK4882326.1"/>
    <property type="molecule type" value="Genomic_DNA"/>
</dbReference>
<accession>A0AAN7PHB1</accession>
<keyword evidence="2" id="KW-1185">Reference proteome</keyword>
<evidence type="ECO:0000313" key="2">
    <source>
        <dbReference type="Proteomes" id="UP001353858"/>
    </source>
</evidence>
<proteinExistence type="predicted"/>
<sequence>MRPDDVSLVAKKDELICAFGARYLKIHKEEHFVNVTSRKMRELARLVIAIRNMNPQLTSLIKILKPKNFDILLEATKTVARFDKNHDTFNSPTYAMNIATSLKQCCDIAIMENLKRKYVNVSVSTAEIESDLKTLIHLINANWKFEISSQAGNDLNVNKWNKISIIPLAQDLKTLKEYLIKIGNRAASNINQSSGTHKDFQNLIESVYCRVILSNRRRPGELQRLLLHTYETFATSDNQNYEEFEETVTPTEKNLMRTFKRVVIRRKRGRGVPILFSRDVQEHIGYIIRYRTNFCKTENPYLFSNVNSSNEISGYKVLQKHAKLCGAKHPEGITCTKLRKHLATLSQVFNMSETDLEQLATFMGHTIGIHRQSYRLPDDVYQTSKIAKILLLLEKGDVGQFKGKTLDEIDVQMNECLIKENQSNLNGEQELLKEGPEPLDDVNEVAMVREKK</sequence>
<protein>
    <submittedName>
        <fullName evidence="1">Uncharacterized protein</fullName>
    </submittedName>
</protein>
<dbReference type="AlphaFoldDB" id="A0AAN7PHB1"/>